<evidence type="ECO:0000256" key="3">
    <source>
        <dbReference type="RuleBase" id="RU361235"/>
    </source>
</evidence>
<reference evidence="5 6" key="1">
    <citation type="submission" date="2019-06" db="EMBL/GenBank/DDBJ databases">
        <title>Wine fermentation using esterase from Monascus purpureus.</title>
        <authorList>
            <person name="Geng C."/>
            <person name="Zhang Y."/>
        </authorList>
    </citation>
    <scope>NUCLEOTIDE SEQUENCE [LARGE SCALE GENOMIC DNA]</scope>
    <source>
        <strain evidence="5">HQ1</strain>
    </source>
</reference>
<evidence type="ECO:0000259" key="4">
    <source>
        <dbReference type="Pfam" id="PF00135"/>
    </source>
</evidence>
<comment type="similarity">
    <text evidence="1 3">Belongs to the type-B carboxylesterase/lipase family.</text>
</comment>
<dbReference type="Proteomes" id="UP000319663">
    <property type="component" value="Unassembled WGS sequence"/>
</dbReference>
<gene>
    <name evidence="5" type="ORF">MPDQ_002545</name>
</gene>
<dbReference type="Gene3D" id="3.40.50.1820">
    <property type="entry name" value="alpha/beta hydrolase"/>
    <property type="match status" value="1"/>
</dbReference>
<dbReference type="InterPro" id="IPR029058">
    <property type="entry name" value="AB_hydrolase_fold"/>
</dbReference>
<proteinExistence type="inferred from homology"/>
<feature type="domain" description="Carboxylesterase type B" evidence="4">
    <location>
        <begin position="14"/>
        <end position="507"/>
    </location>
</feature>
<evidence type="ECO:0000256" key="1">
    <source>
        <dbReference type="ARBA" id="ARBA00005964"/>
    </source>
</evidence>
<sequence length="550" mass="62301">MEQSRRPHLKSLAHRGFIRGVTISCKATDTPLCHFYGGVRYGLAPSERWRRASPLPTTYTYGTKEEPGICDKGAGVCPQPGYRGRPDTRRWTEDCFQCNISVPVGEPPSGGWPVFVFFRMNPFDTDGGWLQFGTPNAFSVASMLGETAFRCVVVMPAYRLNVFGFLYSSELKQDAVSADETVGNYGFWDQRLALEWTKDNIHLFGGNPSNITISGYSAGAYSVFYQLAYDLCLPEDKEIVKQACIWSNGPGVQPKAPSETQTQFNQLLSAVNISHSLSPAEKLTRLRAIPAKTLLRAATSIGIHQFRPTTDSAFIPLTLFASLDNGDFAQKLSARNVRIILGECRDEHYLYSIWFPPAQNSLSALRQRLIADYPRRVVDTLIKLYYPDSELPPDCKRWDSDAFGRIYADMQVHKLQRGLVYSLAAHGASHLLYRYRIEYRVKCVDKYVPPEWGVTHSTDQYIWFWGNGDVLQPEEKDVVQSTFIDPLVKFVNGEVNIGWGTTNYREMRRLKPDGTFEIWDDGMWEDGLRVWRALREVNASVGFDTEHAKL</sequence>
<dbReference type="EMBL" id="VIFY01000018">
    <property type="protein sequence ID" value="TQB75580.1"/>
    <property type="molecule type" value="Genomic_DNA"/>
</dbReference>
<dbReference type="PANTHER" id="PTHR43142">
    <property type="entry name" value="CARBOXYLIC ESTER HYDROLASE"/>
    <property type="match status" value="1"/>
</dbReference>
<dbReference type="EC" id="3.1.1.-" evidence="3"/>
<evidence type="ECO:0000256" key="2">
    <source>
        <dbReference type="ARBA" id="ARBA00022801"/>
    </source>
</evidence>
<accession>A0A507R216</accession>
<dbReference type="Pfam" id="PF00135">
    <property type="entry name" value="COesterase"/>
    <property type="match status" value="1"/>
</dbReference>
<name>A0A507R216_MONPU</name>
<comment type="caution">
    <text evidence="5">The sequence shown here is derived from an EMBL/GenBank/DDBJ whole genome shotgun (WGS) entry which is preliminary data.</text>
</comment>
<protein>
    <recommendedName>
        <fullName evidence="3">Carboxylic ester hydrolase</fullName>
        <ecNumber evidence="3">3.1.1.-</ecNumber>
    </recommendedName>
</protein>
<dbReference type="PROSITE" id="PS00122">
    <property type="entry name" value="CARBOXYLESTERASE_B_1"/>
    <property type="match status" value="1"/>
</dbReference>
<dbReference type="AlphaFoldDB" id="A0A507R216"/>
<dbReference type="PANTHER" id="PTHR43142:SF4">
    <property type="entry name" value="CARBOXYLIC ESTER HYDROLASE"/>
    <property type="match status" value="1"/>
</dbReference>
<keyword evidence="2 3" id="KW-0378">Hydrolase</keyword>
<keyword evidence="6" id="KW-1185">Reference proteome</keyword>
<evidence type="ECO:0000313" key="6">
    <source>
        <dbReference type="Proteomes" id="UP000319663"/>
    </source>
</evidence>
<dbReference type="InterPro" id="IPR019826">
    <property type="entry name" value="Carboxylesterase_B_AS"/>
</dbReference>
<dbReference type="GO" id="GO:0016787">
    <property type="term" value="F:hydrolase activity"/>
    <property type="evidence" value="ECO:0007669"/>
    <property type="project" value="UniProtKB-KW"/>
</dbReference>
<dbReference type="InterPro" id="IPR002018">
    <property type="entry name" value="CarbesteraseB"/>
</dbReference>
<dbReference type="STRING" id="5098.A0A507R216"/>
<organism evidence="5 6">
    <name type="scientific">Monascus purpureus</name>
    <name type="common">Red mold</name>
    <name type="synonym">Monascus anka</name>
    <dbReference type="NCBI Taxonomy" id="5098"/>
    <lineage>
        <taxon>Eukaryota</taxon>
        <taxon>Fungi</taxon>
        <taxon>Dikarya</taxon>
        <taxon>Ascomycota</taxon>
        <taxon>Pezizomycotina</taxon>
        <taxon>Eurotiomycetes</taxon>
        <taxon>Eurotiomycetidae</taxon>
        <taxon>Eurotiales</taxon>
        <taxon>Aspergillaceae</taxon>
        <taxon>Monascus</taxon>
    </lineage>
</organism>
<dbReference type="SUPFAM" id="SSF53474">
    <property type="entry name" value="alpha/beta-Hydrolases"/>
    <property type="match status" value="1"/>
</dbReference>
<evidence type="ECO:0000313" key="5">
    <source>
        <dbReference type="EMBL" id="TQB75580.1"/>
    </source>
</evidence>